<evidence type="ECO:0000313" key="3">
    <source>
        <dbReference type="EMBL" id="CAB4156187.1"/>
    </source>
</evidence>
<sequence>MFGCDTIGTSHFEGVPMSIVQSGGKDGGVNLYAHAVSPTQVSKAFEAVATFAPASGLKEALDDLLADSVDIYFRAHGFHWNVKGQDFSQYHELFQEIYEDLYGSIDPIAENIRKMNFDAPFDIRDFARLSSIPGVSAASDPRSMAVDLAKALDQLIVCLNKAFQSATVANEQGIANFVADRIDRTKKWIWQLSASTATAQM</sequence>
<dbReference type="PANTHER" id="PTHR42932:SF3">
    <property type="entry name" value="DNA PROTECTION DURING STARVATION PROTEIN"/>
    <property type="match status" value="1"/>
</dbReference>
<keyword evidence="3" id="KW-0238">DNA-binding</keyword>
<dbReference type="InterPro" id="IPR002177">
    <property type="entry name" value="DPS_DNA-bd"/>
</dbReference>
<dbReference type="Pfam" id="PF00210">
    <property type="entry name" value="Ferritin"/>
    <property type="match status" value="1"/>
</dbReference>
<dbReference type="CDD" id="cd01043">
    <property type="entry name" value="DPS"/>
    <property type="match status" value="1"/>
</dbReference>
<comment type="similarity">
    <text evidence="1">Belongs to the Dps family.</text>
</comment>
<dbReference type="InterPro" id="IPR008331">
    <property type="entry name" value="Ferritin_DPS_dom"/>
</dbReference>
<dbReference type="EMBL" id="LR796637">
    <property type="protein sequence ID" value="CAB4156187.1"/>
    <property type="molecule type" value="Genomic_DNA"/>
</dbReference>
<dbReference type="GO" id="GO:0003677">
    <property type="term" value="F:DNA binding"/>
    <property type="evidence" value="ECO:0007669"/>
    <property type="project" value="UniProtKB-KW"/>
</dbReference>
<dbReference type="PRINTS" id="PR01346">
    <property type="entry name" value="HELNAPAPROT"/>
</dbReference>
<reference evidence="3" key="1">
    <citation type="submission" date="2020-04" db="EMBL/GenBank/DDBJ databases">
        <authorList>
            <person name="Chiriac C."/>
            <person name="Salcher M."/>
            <person name="Ghai R."/>
            <person name="Kavagutti S V."/>
        </authorList>
    </citation>
    <scope>NUCLEOTIDE SEQUENCE</scope>
</reference>
<evidence type="ECO:0000256" key="1">
    <source>
        <dbReference type="ARBA" id="ARBA00009497"/>
    </source>
</evidence>
<dbReference type="InterPro" id="IPR012347">
    <property type="entry name" value="Ferritin-like"/>
</dbReference>
<name>A0A6J5NBQ7_9CAUD</name>
<evidence type="ECO:0000259" key="2">
    <source>
        <dbReference type="Pfam" id="PF00210"/>
    </source>
</evidence>
<dbReference type="InterPro" id="IPR009078">
    <property type="entry name" value="Ferritin-like_SF"/>
</dbReference>
<dbReference type="GO" id="GO:0008199">
    <property type="term" value="F:ferric iron binding"/>
    <property type="evidence" value="ECO:0007669"/>
    <property type="project" value="InterPro"/>
</dbReference>
<dbReference type="Gene3D" id="1.20.1260.10">
    <property type="match status" value="1"/>
</dbReference>
<organism evidence="3">
    <name type="scientific">uncultured Caudovirales phage</name>
    <dbReference type="NCBI Taxonomy" id="2100421"/>
    <lineage>
        <taxon>Viruses</taxon>
        <taxon>Duplodnaviria</taxon>
        <taxon>Heunggongvirae</taxon>
        <taxon>Uroviricota</taxon>
        <taxon>Caudoviricetes</taxon>
        <taxon>Peduoviridae</taxon>
        <taxon>Maltschvirus</taxon>
        <taxon>Maltschvirus maltsch</taxon>
    </lineage>
</organism>
<proteinExistence type="inferred from homology"/>
<feature type="domain" description="Ferritin/DPS" evidence="2">
    <location>
        <begin position="59"/>
        <end position="194"/>
    </location>
</feature>
<gene>
    <name evidence="3" type="ORF">UFOVP655_40</name>
</gene>
<protein>
    <submittedName>
        <fullName evidence="3">Dps DNA-binding ferritin-like protein (Oxidative damage protectant)</fullName>
    </submittedName>
</protein>
<dbReference type="PANTHER" id="PTHR42932">
    <property type="entry name" value="GENERAL STRESS PROTEIN 20U"/>
    <property type="match status" value="1"/>
</dbReference>
<dbReference type="SUPFAM" id="SSF47240">
    <property type="entry name" value="Ferritin-like"/>
    <property type="match status" value="1"/>
</dbReference>
<accession>A0A6J5NBQ7</accession>